<dbReference type="InterPro" id="IPR011989">
    <property type="entry name" value="ARM-like"/>
</dbReference>
<dbReference type="InterPro" id="IPR033133">
    <property type="entry name" value="PUM-HD"/>
</dbReference>
<dbReference type="CDD" id="cd01887">
    <property type="entry name" value="IF2_eIF5B"/>
    <property type="match status" value="1"/>
</dbReference>
<keyword evidence="2" id="KW-0396">Initiation factor</keyword>
<dbReference type="InterPro" id="IPR015760">
    <property type="entry name" value="TIF_IF2"/>
</dbReference>
<comment type="similarity">
    <text evidence="1">Belongs to the TRAFAC class translation factor GTPase superfamily. Classic translation factor GTPase family. IF-2 subfamily.</text>
</comment>
<dbReference type="AlphaFoldDB" id="A0AAD5U631"/>
<reference evidence="9" key="1">
    <citation type="submission" date="2020-05" db="EMBL/GenBank/DDBJ databases">
        <title>Phylogenomic resolution of chytrid fungi.</title>
        <authorList>
            <person name="Stajich J.E."/>
            <person name="Amses K."/>
            <person name="Simmons R."/>
            <person name="Seto K."/>
            <person name="Myers J."/>
            <person name="Bonds A."/>
            <person name="Quandt C.A."/>
            <person name="Barry K."/>
            <person name="Liu P."/>
            <person name="Grigoriev I."/>
            <person name="Longcore J.E."/>
            <person name="James T.Y."/>
        </authorList>
    </citation>
    <scope>NUCLEOTIDE SEQUENCE</scope>
    <source>
        <strain evidence="9">JEL0476</strain>
    </source>
</reference>
<dbReference type="InterPro" id="IPR000795">
    <property type="entry name" value="T_Tr_GTP-bd_dom"/>
</dbReference>
<organism evidence="9 10">
    <name type="scientific">Clydaea vesicula</name>
    <dbReference type="NCBI Taxonomy" id="447962"/>
    <lineage>
        <taxon>Eukaryota</taxon>
        <taxon>Fungi</taxon>
        <taxon>Fungi incertae sedis</taxon>
        <taxon>Chytridiomycota</taxon>
        <taxon>Chytridiomycota incertae sedis</taxon>
        <taxon>Chytridiomycetes</taxon>
        <taxon>Lobulomycetales</taxon>
        <taxon>Lobulomycetaceae</taxon>
        <taxon>Clydaea</taxon>
    </lineage>
</organism>
<evidence type="ECO:0000256" key="2">
    <source>
        <dbReference type="ARBA" id="ARBA00022540"/>
    </source>
</evidence>
<evidence type="ECO:0008006" key="11">
    <source>
        <dbReference type="Google" id="ProtNLM"/>
    </source>
</evidence>
<evidence type="ECO:0000256" key="6">
    <source>
        <dbReference type="SAM" id="MobiDB-lite"/>
    </source>
</evidence>
<dbReference type="SUPFAM" id="SSF52540">
    <property type="entry name" value="P-loop containing nucleoside triphosphate hydrolases"/>
    <property type="match status" value="1"/>
</dbReference>
<sequence length="602" mass="68452">MLDVADGEQRETLVIRIRPHLPSLKKYTYGKHLITKVEKMMMMGIGLDGKNDYSGSILTPTGSPVNEHATRVNSSSNRPKRDWGSVELDLSPKAPPTSPLKRNPNKYISNITDSDNLIENDQVLNTTGLHDSLKVNSNFQNFQNINKQFNNLDREFSKANSLNKKEKDFYFLDNESTFNTELVTPTFTNFTNDNIPNPIKRHNWDSLNSHNSTNTQKQTDVVNENEFLSNVFNVLKKPLENTNTMNSNKSTSKKKTSYTSSSFEKFTQFSKNNESGGFFDSEKYQFSKNNEKDQSSFNSKYNRSGSKYQKFEGNGNIPGIRSGQGNKRNNFGWKKSGMGEMDRGSSNKRINTDLQYKEKNDIDDEVLVDAAFDYLAEENYEQKRGKKDFKKKSKKLDPWEEKRLQEKALIEQKKLQEKILKKKLKKKSEKKKIIVPDAISISNLSRLIGVRYEELARTMRMQGFDNVNPDFILNSEWTSIIAMEYNFEPINEEKAPELLPRPIPESWEGFPSRPPVVTIMGHVDHGKTTLLDSLRKTSVAQSEFGGITQHIGAFSVLMENGKSITFLDTPGHAAFSAMRARGANVTDIVILVVAADDGDICF</sequence>
<feature type="region of interest" description="Disordered" evidence="6">
    <location>
        <begin position="59"/>
        <end position="104"/>
    </location>
</feature>
<evidence type="ECO:0000313" key="10">
    <source>
        <dbReference type="Proteomes" id="UP001211065"/>
    </source>
</evidence>
<dbReference type="GO" id="GO:0003723">
    <property type="term" value="F:RNA binding"/>
    <property type="evidence" value="ECO:0007669"/>
    <property type="project" value="InterPro"/>
</dbReference>
<feature type="compositionally biased region" description="Polar residues" evidence="6">
    <location>
        <begin position="295"/>
        <end position="307"/>
    </location>
</feature>
<dbReference type="PANTHER" id="PTHR43381">
    <property type="entry name" value="TRANSLATION INITIATION FACTOR IF-2-RELATED"/>
    <property type="match status" value="1"/>
</dbReference>
<evidence type="ECO:0000256" key="1">
    <source>
        <dbReference type="ARBA" id="ARBA00007733"/>
    </source>
</evidence>
<evidence type="ECO:0000256" key="3">
    <source>
        <dbReference type="ARBA" id="ARBA00022741"/>
    </source>
</evidence>
<dbReference type="PROSITE" id="PS50303">
    <property type="entry name" value="PUM_HD"/>
    <property type="match status" value="1"/>
</dbReference>
<dbReference type="EMBL" id="JADGJW010000234">
    <property type="protein sequence ID" value="KAJ3221366.1"/>
    <property type="molecule type" value="Genomic_DNA"/>
</dbReference>
<dbReference type="GO" id="GO:0003924">
    <property type="term" value="F:GTPase activity"/>
    <property type="evidence" value="ECO:0007669"/>
    <property type="project" value="InterPro"/>
</dbReference>
<dbReference type="GO" id="GO:0005525">
    <property type="term" value="F:GTP binding"/>
    <property type="evidence" value="ECO:0007669"/>
    <property type="project" value="UniProtKB-KW"/>
</dbReference>
<comment type="caution">
    <text evidence="9">The sequence shown here is derived from an EMBL/GenBank/DDBJ whole genome shotgun (WGS) entry which is preliminary data.</text>
</comment>
<evidence type="ECO:0000259" key="8">
    <source>
        <dbReference type="PROSITE" id="PS51722"/>
    </source>
</evidence>
<dbReference type="Gene3D" id="3.40.50.300">
    <property type="entry name" value="P-loop containing nucleotide triphosphate hydrolases"/>
    <property type="match status" value="1"/>
</dbReference>
<keyword evidence="4" id="KW-0648">Protein biosynthesis</keyword>
<dbReference type="PROSITE" id="PS51722">
    <property type="entry name" value="G_TR_2"/>
    <property type="match status" value="1"/>
</dbReference>
<keyword evidence="5" id="KW-0342">GTP-binding</keyword>
<dbReference type="InterPro" id="IPR005225">
    <property type="entry name" value="Small_GTP-bd"/>
</dbReference>
<accession>A0AAD5U631</accession>
<feature type="region of interest" description="Disordered" evidence="6">
    <location>
        <begin position="289"/>
        <end position="330"/>
    </location>
</feature>
<feature type="domain" description="PUM-HD" evidence="7">
    <location>
        <begin position="1"/>
        <end position="41"/>
    </location>
</feature>
<evidence type="ECO:0000256" key="5">
    <source>
        <dbReference type="ARBA" id="ARBA00023134"/>
    </source>
</evidence>
<evidence type="ECO:0000256" key="4">
    <source>
        <dbReference type="ARBA" id="ARBA00022917"/>
    </source>
</evidence>
<protein>
    <recommendedName>
        <fullName evidence="11">Translation initiation factor IF-2</fullName>
    </recommendedName>
</protein>
<dbReference type="Pfam" id="PF00009">
    <property type="entry name" value="GTP_EFTU"/>
    <property type="match status" value="1"/>
</dbReference>
<evidence type="ECO:0000259" key="7">
    <source>
        <dbReference type="PROSITE" id="PS50303"/>
    </source>
</evidence>
<dbReference type="GO" id="GO:0003743">
    <property type="term" value="F:translation initiation factor activity"/>
    <property type="evidence" value="ECO:0007669"/>
    <property type="project" value="UniProtKB-KW"/>
</dbReference>
<keyword evidence="3" id="KW-0547">Nucleotide-binding</keyword>
<dbReference type="PANTHER" id="PTHR43381:SF20">
    <property type="entry name" value="TRANSLATION INITIATION FACTOR IF-2, MITOCHONDRIAL"/>
    <property type="match status" value="1"/>
</dbReference>
<keyword evidence="10" id="KW-1185">Reference proteome</keyword>
<dbReference type="Proteomes" id="UP001211065">
    <property type="component" value="Unassembled WGS sequence"/>
</dbReference>
<proteinExistence type="inferred from homology"/>
<dbReference type="InterPro" id="IPR027417">
    <property type="entry name" value="P-loop_NTPase"/>
</dbReference>
<dbReference type="Gene3D" id="1.25.10.10">
    <property type="entry name" value="Leucine-rich Repeat Variant"/>
    <property type="match status" value="1"/>
</dbReference>
<gene>
    <name evidence="9" type="ORF">HK099_003567</name>
</gene>
<dbReference type="NCBIfam" id="TIGR00231">
    <property type="entry name" value="small_GTP"/>
    <property type="match status" value="1"/>
</dbReference>
<name>A0AAD5U631_9FUNG</name>
<evidence type="ECO:0000313" key="9">
    <source>
        <dbReference type="EMBL" id="KAJ3221366.1"/>
    </source>
</evidence>
<feature type="domain" description="Tr-type G" evidence="8">
    <location>
        <begin position="512"/>
        <end position="602"/>
    </location>
</feature>
<dbReference type="GO" id="GO:0005737">
    <property type="term" value="C:cytoplasm"/>
    <property type="evidence" value="ECO:0007669"/>
    <property type="project" value="TreeGrafter"/>
</dbReference>